<dbReference type="Proteomes" id="UP001056384">
    <property type="component" value="Chromosome 3"/>
</dbReference>
<keyword evidence="3" id="KW-1185">Reference proteome</keyword>
<organism evidence="2 3">
    <name type="scientific">Septoria linicola</name>
    <dbReference type="NCBI Taxonomy" id="215465"/>
    <lineage>
        <taxon>Eukaryota</taxon>
        <taxon>Fungi</taxon>
        <taxon>Dikarya</taxon>
        <taxon>Ascomycota</taxon>
        <taxon>Pezizomycotina</taxon>
        <taxon>Dothideomycetes</taxon>
        <taxon>Dothideomycetidae</taxon>
        <taxon>Mycosphaerellales</taxon>
        <taxon>Mycosphaerellaceae</taxon>
        <taxon>Septoria</taxon>
    </lineage>
</organism>
<keyword evidence="1" id="KW-0472">Membrane</keyword>
<evidence type="ECO:0000313" key="3">
    <source>
        <dbReference type="Proteomes" id="UP001056384"/>
    </source>
</evidence>
<evidence type="ECO:0000256" key="1">
    <source>
        <dbReference type="SAM" id="Phobius"/>
    </source>
</evidence>
<dbReference type="EMBL" id="CP099420">
    <property type="protein sequence ID" value="USW51036.1"/>
    <property type="molecule type" value="Genomic_DNA"/>
</dbReference>
<keyword evidence="1" id="KW-1133">Transmembrane helix</keyword>
<proteinExistence type="predicted"/>
<dbReference type="AlphaFoldDB" id="A0A9Q9AS72"/>
<feature type="transmembrane region" description="Helical" evidence="1">
    <location>
        <begin position="103"/>
        <end position="122"/>
    </location>
</feature>
<accession>A0A9Q9AS72</accession>
<sequence>MGQASSLFYRVCNGIGANMTACGMVSEAMPGNSSTPNATVIDAPDLSDLESPFGDSVIINVLIVSTAVLIVALCDVSLIHLVFAAIEKLGRKVLGQPPTRRRILHPAVLFFWAIWILSRFLLDAFTEQRRKQFQEVPKAPYILLEGLVWLSSWAVFGFWLLLFLSLLCIPLAAIKLIKD</sequence>
<gene>
    <name evidence="2" type="ORF">Slin15195_G043550</name>
</gene>
<protein>
    <submittedName>
        <fullName evidence="2">Uncharacterized protein</fullName>
    </submittedName>
</protein>
<name>A0A9Q9AS72_9PEZI</name>
<keyword evidence="1" id="KW-0812">Transmembrane</keyword>
<feature type="transmembrane region" description="Helical" evidence="1">
    <location>
        <begin position="153"/>
        <end position="174"/>
    </location>
</feature>
<feature type="transmembrane region" description="Helical" evidence="1">
    <location>
        <begin position="57"/>
        <end position="83"/>
    </location>
</feature>
<evidence type="ECO:0000313" key="2">
    <source>
        <dbReference type="EMBL" id="USW51036.1"/>
    </source>
</evidence>
<reference evidence="2" key="1">
    <citation type="submission" date="2022-06" db="EMBL/GenBank/DDBJ databases">
        <title>Complete genome sequences of two strains of the flax pathogen Septoria linicola.</title>
        <authorList>
            <person name="Lapalu N."/>
            <person name="Simon A."/>
            <person name="Demenou B."/>
            <person name="Paumier D."/>
            <person name="Guillot M.-P."/>
            <person name="Gout L."/>
            <person name="Valade R."/>
        </authorList>
    </citation>
    <scope>NUCLEOTIDE SEQUENCE</scope>
    <source>
        <strain evidence="2">SE15195</strain>
    </source>
</reference>